<evidence type="ECO:0008006" key="3">
    <source>
        <dbReference type="Google" id="ProtNLM"/>
    </source>
</evidence>
<protein>
    <recommendedName>
        <fullName evidence="3">PEP-CTERM sorting domain-containing protein</fullName>
    </recommendedName>
</protein>
<dbReference type="RefSeq" id="WP_026611968.1">
    <property type="nucleotide sequence ID" value="NZ_OX458333.1"/>
</dbReference>
<reference evidence="1 2" key="1">
    <citation type="submission" date="2023-03" db="EMBL/GenBank/DDBJ databases">
        <authorList>
            <person name="Pearce D."/>
        </authorList>
    </citation>
    <scope>NUCLEOTIDE SEQUENCE [LARGE SCALE GENOMIC DNA]</scope>
    <source>
        <strain evidence="1">Msz</strain>
    </source>
</reference>
<gene>
    <name evidence="1" type="ORF">MSZNOR_0839</name>
</gene>
<dbReference type="Gene3D" id="2.60.120.260">
    <property type="entry name" value="Galactose-binding domain-like"/>
    <property type="match status" value="1"/>
</dbReference>
<organism evidence="1 2">
    <name type="scientific">Methylocaldum szegediense</name>
    <dbReference type="NCBI Taxonomy" id="73780"/>
    <lineage>
        <taxon>Bacteria</taxon>
        <taxon>Pseudomonadati</taxon>
        <taxon>Pseudomonadota</taxon>
        <taxon>Gammaproteobacteria</taxon>
        <taxon>Methylococcales</taxon>
        <taxon>Methylococcaceae</taxon>
        <taxon>Methylocaldum</taxon>
    </lineage>
</organism>
<dbReference type="Proteomes" id="UP001162030">
    <property type="component" value="Chromosome"/>
</dbReference>
<keyword evidence="2" id="KW-1185">Reference proteome</keyword>
<evidence type="ECO:0000313" key="1">
    <source>
        <dbReference type="EMBL" id="CAI8760765.1"/>
    </source>
</evidence>
<sequence>MKRENLKRLSMGVSLGMCLGTGVLQPAWAIENALENGDFETGNLSGWDSSGDAGVLDQNVLDGTWSAFITTAGEGENPLSGNDAVGNTASFLDSDFGFPTKPYKAISVSFLVRYKTDESVGPFSFFEDPFHAELVTGQGAVELLTIKTDGISGPTSAFPPTGISTKVTDLETGERLSLSRPAIPTFVEDELFALRTHTLKVESRVPVGRDSCDRVRIKFHILDWEDTEVNSAAFIDNVKVAFVSSPLAPHCPPQPNGLATFATEPHVGAR</sequence>
<accession>A0ABN8X0U3</accession>
<evidence type="ECO:0000313" key="2">
    <source>
        <dbReference type="Proteomes" id="UP001162030"/>
    </source>
</evidence>
<name>A0ABN8X0U3_9GAMM</name>
<dbReference type="EMBL" id="OX458333">
    <property type="protein sequence ID" value="CAI8760765.1"/>
    <property type="molecule type" value="Genomic_DNA"/>
</dbReference>
<proteinExistence type="predicted"/>